<comment type="caution">
    <text evidence="2">The sequence shown here is derived from an EMBL/GenBank/DDBJ whole genome shotgun (WGS) entry which is preliminary data.</text>
</comment>
<dbReference type="CDD" id="cd02440">
    <property type="entry name" value="AdoMet_MTases"/>
    <property type="match status" value="1"/>
</dbReference>
<keyword evidence="2" id="KW-0808">Transferase</keyword>
<feature type="domain" description="Methyltransferase" evidence="1">
    <location>
        <begin position="48"/>
        <end position="145"/>
    </location>
</feature>
<dbReference type="Pfam" id="PF13649">
    <property type="entry name" value="Methyltransf_25"/>
    <property type="match status" value="1"/>
</dbReference>
<reference evidence="2" key="1">
    <citation type="submission" date="2022-05" db="EMBL/GenBank/DDBJ databases">
        <title>Sphingomonas sp. strain RP10 Genome sequencing and assembly.</title>
        <authorList>
            <person name="Kim I."/>
        </authorList>
    </citation>
    <scope>NUCLEOTIDE SEQUENCE</scope>
    <source>
        <strain evidence="2">RP10</strain>
    </source>
</reference>
<dbReference type="SUPFAM" id="SSF53335">
    <property type="entry name" value="S-adenosyl-L-methionine-dependent methyltransferases"/>
    <property type="match status" value="1"/>
</dbReference>
<dbReference type="InterPro" id="IPR029063">
    <property type="entry name" value="SAM-dependent_MTases_sf"/>
</dbReference>
<keyword evidence="2" id="KW-0489">Methyltransferase</keyword>
<dbReference type="InterPro" id="IPR041698">
    <property type="entry name" value="Methyltransf_25"/>
</dbReference>
<accession>A0A9X2HPE8</accession>
<name>A0A9X2HPE8_9SPHN</name>
<evidence type="ECO:0000259" key="1">
    <source>
        <dbReference type="Pfam" id="PF13649"/>
    </source>
</evidence>
<dbReference type="GO" id="GO:0032259">
    <property type="term" value="P:methylation"/>
    <property type="evidence" value="ECO:0007669"/>
    <property type="project" value="UniProtKB-KW"/>
</dbReference>
<dbReference type="EMBL" id="JAMLDY010000001">
    <property type="protein sequence ID" value="MCP3733327.1"/>
    <property type="molecule type" value="Genomic_DNA"/>
</dbReference>
<proteinExistence type="predicted"/>
<keyword evidence="3" id="KW-1185">Reference proteome</keyword>
<evidence type="ECO:0000313" key="3">
    <source>
        <dbReference type="Proteomes" id="UP001139486"/>
    </source>
</evidence>
<sequence length="245" mass="27476">MSGDVQRHYDDLLAAHYSWMNALSFDEKVAEQRAFLLELGVEVRSSAVDLGCGPGYQTIALDAMGFRTILAIDTSRNLLDELEGHRGSRRSIRTELADMRRFPKLVEDASVDTIICMGDTLTHLDDRRDVSTLFRDAHACLRSGGQLALTFRDLSMELTGLDRFLPVRADDGRIMICALDYEEERVVVNDLIHIRSGDGWTLHKSSYRKLRLKPSGLVAELEGLGFAIEQDRPSGRMHAIVARKA</sequence>
<dbReference type="GO" id="GO:0008168">
    <property type="term" value="F:methyltransferase activity"/>
    <property type="evidence" value="ECO:0007669"/>
    <property type="project" value="UniProtKB-KW"/>
</dbReference>
<dbReference type="Proteomes" id="UP001139486">
    <property type="component" value="Unassembled WGS sequence"/>
</dbReference>
<protein>
    <submittedName>
        <fullName evidence="2">Class I SAM-dependent methyltransferase</fullName>
    </submittedName>
</protein>
<organism evidence="2 3">
    <name type="scientific">Sphingomonas liriopis</name>
    <dbReference type="NCBI Taxonomy" id="2949094"/>
    <lineage>
        <taxon>Bacteria</taxon>
        <taxon>Pseudomonadati</taxon>
        <taxon>Pseudomonadota</taxon>
        <taxon>Alphaproteobacteria</taxon>
        <taxon>Sphingomonadales</taxon>
        <taxon>Sphingomonadaceae</taxon>
        <taxon>Sphingomonas</taxon>
    </lineage>
</organism>
<dbReference type="AlphaFoldDB" id="A0A9X2HPE8"/>
<gene>
    <name evidence="2" type="ORF">M9979_00310</name>
</gene>
<dbReference type="Gene3D" id="3.40.50.150">
    <property type="entry name" value="Vaccinia Virus protein VP39"/>
    <property type="match status" value="1"/>
</dbReference>
<evidence type="ECO:0000313" key="2">
    <source>
        <dbReference type="EMBL" id="MCP3733327.1"/>
    </source>
</evidence>
<dbReference type="RefSeq" id="WP_254287331.1">
    <property type="nucleotide sequence ID" value="NZ_JAMLDY010000001.1"/>
</dbReference>